<evidence type="ECO:0000259" key="4">
    <source>
        <dbReference type="Pfam" id="PF13485"/>
    </source>
</evidence>
<name>B4CVT5_9BACT</name>
<sequence precursor="true">MIPLVRPGPPLRTVFRRHVLWLAVALLCAPLLHAATLEEAQALLLHGDYAGAITAAATGAHDQPEEDAWPLLQAKALNAVGRYQEARAILDPAIEHSPNSLQLRLLSYETLRRLGATEEAAKQLAELDRLGGSREWAYRSPGDRVALARSALLIGTDPKKVLDVILDPLRKSQPDFRDTYLVSGELALSKSDFALAGRIFGTAVKKFGEDPDIWFGLARAYVSSDTEAAENALEQTLKFNPNHLPARLLMADQFIDGENYDVAAREIAKVLAINPHLAEAHAYRAVLANLQADPKTEEAARAEALQLWPTNPEIPHLIGKKLSQKYRFAEGAALQREALKWDPSYLPAKAQLANDLLRLGGHDDEAWQLAEEVQKADPYDVVAYNLTELHDAIAHFETLSSAHFSVKMDPHEAQIYGPSVLALLERAHDTLTKKYGLQLHDKTIVEIFPDQKDFAIRTFGLPGGAGYLGVCFGRVITANSPASRPNSPNSWEAVLWHEFCHVVTLTLTKNKMPRWLSEGISVYEERQARGNWGEQMKPRYRAMILGEDLTPVSQLSAAFLKPKSPAHLGFAYYESSLVVEWLVEHWGLEKVQALLADLAQGVEINTALANRFAPIEKLDADFAAHAIELAKNTGPKLDWTPPGSGDFANGKQLSDFITKNPDNFTALTEQAKQLIEEKKWAEAKAPLQKLIELYPNQHDADSAYAMLAQVHRILQERDQEIAMLNKLIELNSDAVDAFERLMQIDAEHKDWHGVLANAARYSAVNPLSPIPHQFAADAHEELGEKLGAIAEYRTLLQIGPGDPAEVHYRLARLLHSVGDSAARREVLLALEDAPRFRAALQLLLEIDEPGGKPAHPGSAEGLK</sequence>
<protein>
    <submittedName>
        <fullName evidence="5">Tetratricopeptide domain protein</fullName>
    </submittedName>
</protein>
<dbReference type="Gene3D" id="1.25.40.10">
    <property type="entry name" value="Tetratricopeptide repeat domain"/>
    <property type="match status" value="4"/>
</dbReference>
<dbReference type="InterPro" id="IPR039568">
    <property type="entry name" value="Peptidase_MA-like_dom"/>
</dbReference>
<dbReference type="InterPro" id="IPR051012">
    <property type="entry name" value="CellSynth/LPSAsmb/PSIAsmb"/>
</dbReference>
<reference evidence="5 6" key="1">
    <citation type="journal article" date="2011" name="J. Bacteriol.">
        <title>Genome sequence of Chthoniobacter flavus Ellin428, an aerobic heterotrophic soil bacterium.</title>
        <authorList>
            <person name="Kant R."/>
            <person name="van Passel M.W."/>
            <person name="Palva A."/>
            <person name="Lucas S."/>
            <person name="Lapidus A."/>
            <person name="Glavina Del Rio T."/>
            <person name="Dalin E."/>
            <person name="Tice H."/>
            <person name="Bruce D."/>
            <person name="Goodwin L."/>
            <person name="Pitluck S."/>
            <person name="Larimer F.W."/>
            <person name="Land M.L."/>
            <person name="Hauser L."/>
            <person name="Sangwan P."/>
            <person name="de Vos W.M."/>
            <person name="Janssen P.H."/>
            <person name="Smidt H."/>
        </authorList>
    </citation>
    <scope>NUCLEOTIDE SEQUENCE [LARGE SCALE GENOMIC DNA]</scope>
    <source>
        <strain evidence="5 6">Ellin428</strain>
    </source>
</reference>
<dbReference type="STRING" id="497964.CfE428DRAFT_0772"/>
<proteinExistence type="predicted"/>
<dbReference type="InParanoid" id="B4CVT5"/>
<dbReference type="AlphaFoldDB" id="B4CVT5"/>
<organism evidence="5 6">
    <name type="scientific">Chthoniobacter flavus Ellin428</name>
    <dbReference type="NCBI Taxonomy" id="497964"/>
    <lineage>
        <taxon>Bacteria</taxon>
        <taxon>Pseudomonadati</taxon>
        <taxon>Verrucomicrobiota</taxon>
        <taxon>Spartobacteria</taxon>
        <taxon>Chthoniobacterales</taxon>
        <taxon>Chthoniobacteraceae</taxon>
        <taxon>Chthoniobacter</taxon>
    </lineage>
</organism>
<keyword evidence="1" id="KW-0677">Repeat</keyword>
<evidence type="ECO:0000256" key="2">
    <source>
        <dbReference type="ARBA" id="ARBA00022803"/>
    </source>
</evidence>
<gene>
    <name evidence="5" type="ORF">CfE428DRAFT_0772</name>
</gene>
<dbReference type="SMART" id="SM00028">
    <property type="entry name" value="TPR"/>
    <property type="match status" value="6"/>
</dbReference>
<evidence type="ECO:0000256" key="3">
    <source>
        <dbReference type="SAM" id="SignalP"/>
    </source>
</evidence>
<dbReference type="PANTHER" id="PTHR45586">
    <property type="entry name" value="TPR REPEAT-CONTAINING PROTEIN PA4667"/>
    <property type="match status" value="1"/>
</dbReference>
<feature type="signal peptide" evidence="3">
    <location>
        <begin position="1"/>
        <end position="34"/>
    </location>
</feature>
<keyword evidence="2" id="KW-0802">TPR repeat</keyword>
<dbReference type="Pfam" id="PF13432">
    <property type="entry name" value="TPR_16"/>
    <property type="match status" value="1"/>
</dbReference>
<evidence type="ECO:0000313" key="5">
    <source>
        <dbReference type="EMBL" id="EDY21527.1"/>
    </source>
</evidence>
<comment type="caution">
    <text evidence="5">The sequence shown here is derived from an EMBL/GenBank/DDBJ whole genome shotgun (WGS) entry which is preliminary data.</text>
</comment>
<feature type="domain" description="Peptidase MA-like" evidence="4">
    <location>
        <begin position="494"/>
        <end position="610"/>
    </location>
</feature>
<dbReference type="Pfam" id="PF13181">
    <property type="entry name" value="TPR_8"/>
    <property type="match status" value="1"/>
</dbReference>
<feature type="chain" id="PRO_5002802377" evidence="3">
    <location>
        <begin position="35"/>
        <end position="863"/>
    </location>
</feature>
<evidence type="ECO:0000256" key="1">
    <source>
        <dbReference type="ARBA" id="ARBA00022737"/>
    </source>
</evidence>
<dbReference type="Pfam" id="PF13485">
    <property type="entry name" value="Peptidase_MA_2"/>
    <property type="match status" value="1"/>
</dbReference>
<dbReference type="SUPFAM" id="SSF48452">
    <property type="entry name" value="TPR-like"/>
    <property type="match status" value="3"/>
</dbReference>
<keyword evidence="3" id="KW-0732">Signal</keyword>
<dbReference type="InterPro" id="IPR011990">
    <property type="entry name" value="TPR-like_helical_dom_sf"/>
</dbReference>
<dbReference type="eggNOG" id="COG0457">
    <property type="taxonomic scope" value="Bacteria"/>
</dbReference>
<evidence type="ECO:0000313" key="6">
    <source>
        <dbReference type="Proteomes" id="UP000005824"/>
    </source>
</evidence>
<dbReference type="PANTHER" id="PTHR45586:SF1">
    <property type="entry name" value="LIPOPOLYSACCHARIDE ASSEMBLY PROTEIN B"/>
    <property type="match status" value="1"/>
</dbReference>
<dbReference type="EMBL" id="ABVL01000002">
    <property type="protein sequence ID" value="EDY21527.1"/>
    <property type="molecule type" value="Genomic_DNA"/>
</dbReference>
<dbReference type="Proteomes" id="UP000005824">
    <property type="component" value="Unassembled WGS sequence"/>
</dbReference>
<dbReference type="InterPro" id="IPR019734">
    <property type="entry name" value="TPR_rpt"/>
</dbReference>
<accession>B4CVT5</accession>
<keyword evidence="6" id="KW-1185">Reference proteome</keyword>